<dbReference type="AlphaFoldDB" id="A0A6C0IB38"/>
<name>A0A6C0IB38_9ZZZZ</name>
<feature type="region of interest" description="Disordered" evidence="1">
    <location>
        <begin position="198"/>
        <end position="217"/>
    </location>
</feature>
<organism evidence="2">
    <name type="scientific">viral metagenome</name>
    <dbReference type="NCBI Taxonomy" id="1070528"/>
    <lineage>
        <taxon>unclassified sequences</taxon>
        <taxon>metagenomes</taxon>
        <taxon>organismal metagenomes</taxon>
    </lineage>
</organism>
<protein>
    <submittedName>
        <fullName evidence="2">Uncharacterized protein</fullName>
    </submittedName>
</protein>
<accession>A0A6C0IB38</accession>
<evidence type="ECO:0000256" key="1">
    <source>
        <dbReference type="SAM" id="MobiDB-lite"/>
    </source>
</evidence>
<reference evidence="2" key="1">
    <citation type="journal article" date="2020" name="Nature">
        <title>Giant virus diversity and host interactions through global metagenomics.</title>
        <authorList>
            <person name="Schulz F."/>
            <person name="Roux S."/>
            <person name="Paez-Espino D."/>
            <person name="Jungbluth S."/>
            <person name="Walsh D.A."/>
            <person name="Denef V.J."/>
            <person name="McMahon K.D."/>
            <person name="Konstantinidis K.T."/>
            <person name="Eloe-Fadrosh E.A."/>
            <person name="Kyrpides N.C."/>
            <person name="Woyke T."/>
        </authorList>
    </citation>
    <scope>NUCLEOTIDE SEQUENCE</scope>
    <source>
        <strain evidence="2">GVMAG-M-3300023184-62</strain>
    </source>
</reference>
<proteinExistence type="predicted"/>
<feature type="compositionally biased region" description="Basic residues" evidence="1">
    <location>
        <begin position="200"/>
        <end position="217"/>
    </location>
</feature>
<evidence type="ECO:0000313" key="2">
    <source>
        <dbReference type="EMBL" id="QHT90022.1"/>
    </source>
</evidence>
<dbReference type="EMBL" id="MN740152">
    <property type="protein sequence ID" value="QHT90022.1"/>
    <property type="molecule type" value="Genomic_DNA"/>
</dbReference>
<sequence length="217" mass="24951">MDDRVIFFSDTGDNIRLPSRFKNENPKWMIYAAGDAWGAYFSYNSRNASLGKSNIEIFSEKGYNIFCCVELSDINLNYLAEHPELNVVLCILTGDKTQDYEILKQLFYNSIDLIDTDDTRFYPSSDVAYNILVKGGICIRVPKQLRTGSKAKRIFYGKNNSGEDLFAITGRNVIADLGWASPRFREISTDTFEKIMNTGGRRKKSKTRKSKRKYNFY</sequence>